<reference evidence="2 3" key="1">
    <citation type="submission" date="2020-08" db="EMBL/GenBank/DDBJ databases">
        <title>Genomic Encyclopedia of Type Strains, Phase IV (KMG-IV): sequencing the most valuable type-strain genomes for metagenomic binning, comparative biology and taxonomic classification.</title>
        <authorList>
            <person name="Goeker M."/>
        </authorList>
    </citation>
    <scope>NUCLEOTIDE SEQUENCE [LARGE SCALE GENOMIC DNA]</scope>
    <source>
        <strain evidence="2 3">DSM 23562</strain>
    </source>
</reference>
<dbReference type="Gene3D" id="2.30.180.10">
    <property type="entry name" value="FAS1 domain"/>
    <property type="match status" value="1"/>
</dbReference>
<sequence>MDTNFRSRLLRVLLASAIIGSVAGWLYPHRSNAQAACFPLGADSYIDQAGCLDLSQAEKNQRLAGAALAAYGVYRASTGGIHLPAHTGSVRTGSASLWGLTQSKPDEFGALIKILRNTGETETYQSSGPYTVFWPTDAALTKALGAERVAALQSPAGQQDARHFIASLTVSGSYSLQRLRALATEGKTLTTLTGDEVVLKLEGNTLTANGVALLQSEYPAQNGFVLVTEGIVAREP</sequence>
<gene>
    <name evidence="2" type="ORF">HNQ39_002463</name>
</gene>
<dbReference type="RefSeq" id="WP_184196076.1">
    <property type="nucleotide sequence ID" value="NZ_JACHGW010000002.1"/>
</dbReference>
<dbReference type="AlphaFoldDB" id="A0A7W9W7J1"/>
<comment type="caution">
    <text evidence="2">The sequence shown here is derived from an EMBL/GenBank/DDBJ whole genome shotgun (WGS) entry which is preliminary data.</text>
</comment>
<dbReference type="SUPFAM" id="SSF82153">
    <property type="entry name" value="FAS1 domain"/>
    <property type="match status" value="1"/>
</dbReference>
<proteinExistence type="predicted"/>
<protein>
    <submittedName>
        <fullName evidence="2">Putative surface protein with fasciclin (FAS1) repeats</fullName>
    </submittedName>
</protein>
<dbReference type="EMBL" id="JACHGW010000002">
    <property type="protein sequence ID" value="MBB6050672.1"/>
    <property type="molecule type" value="Genomic_DNA"/>
</dbReference>
<name>A0A7W9W7J1_ARMRO</name>
<evidence type="ECO:0000313" key="3">
    <source>
        <dbReference type="Proteomes" id="UP000520814"/>
    </source>
</evidence>
<dbReference type="InterPro" id="IPR036378">
    <property type="entry name" value="FAS1_dom_sf"/>
</dbReference>
<feature type="domain" description="FAS1" evidence="1">
    <location>
        <begin position="95"/>
        <end position="232"/>
    </location>
</feature>
<dbReference type="InterPro" id="IPR000782">
    <property type="entry name" value="FAS1_domain"/>
</dbReference>
<evidence type="ECO:0000313" key="2">
    <source>
        <dbReference type="EMBL" id="MBB6050672.1"/>
    </source>
</evidence>
<evidence type="ECO:0000259" key="1">
    <source>
        <dbReference type="PROSITE" id="PS50213"/>
    </source>
</evidence>
<keyword evidence="3" id="KW-1185">Reference proteome</keyword>
<accession>A0A7W9W7J1</accession>
<dbReference type="Pfam" id="PF02469">
    <property type="entry name" value="Fasciclin"/>
    <property type="match status" value="1"/>
</dbReference>
<dbReference type="PROSITE" id="PS50213">
    <property type="entry name" value="FAS1"/>
    <property type="match status" value="1"/>
</dbReference>
<dbReference type="Proteomes" id="UP000520814">
    <property type="component" value="Unassembled WGS sequence"/>
</dbReference>
<organism evidence="2 3">
    <name type="scientific">Armatimonas rosea</name>
    <dbReference type="NCBI Taxonomy" id="685828"/>
    <lineage>
        <taxon>Bacteria</taxon>
        <taxon>Bacillati</taxon>
        <taxon>Armatimonadota</taxon>
        <taxon>Armatimonadia</taxon>
        <taxon>Armatimonadales</taxon>
        <taxon>Armatimonadaceae</taxon>
        <taxon>Armatimonas</taxon>
    </lineage>
</organism>